<evidence type="ECO:0000313" key="7">
    <source>
        <dbReference type="EMBL" id="MFB9554485.1"/>
    </source>
</evidence>
<gene>
    <name evidence="7" type="ORF">ACFFTP_09810</name>
</gene>
<evidence type="ECO:0000313" key="8">
    <source>
        <dbReference type="Proteomes" id="UP001589716"/>
    </source>
</evidence>
<comment type="similarity">
    <text evidence="1">Belongs to the LysR transcriptional regulatory family.</text>
</comment>
<feature type="region of interest" description="Disordered" evidence="5">
    <location>
        <begin position="300"/>
        <end position="340"/>
    </location>
</feature>
<evidence type="ECO:0000259" key="6">
    <source>
        <dbReference type="PROSITE" id="PS50931"/>
    </source>
</evidence>
<keyword evidence="3" id="KW-0238">DNA-binding</keyword>
<evidence type="ECO:0000256" key="2">
    <source>
        <dbReference type="ARBA" id="ARBA00023015"/>
    </source>
</evidence>
<evidence type="ECO:0000256" key="3">
    <source>
        <dbReference type="ARBA" id="ARBA00023125"/>
    </source>
</evidence>
<dbReference type="PANTHER" id="PTHR30346:SF0">
    <property type="entry name" value="HCA OPERON TRANSCRIPTIONAL ACTIVATOR HCAR"/>
    <property type="match status" value="1"/>
</dbReference>
<keyword evidence="8" id="KW-1185">Reference proteome</keyword>
<comment type="caution">
    <text evidence="7">The sequence shown here is derived from an EMBL/GenBank/DDBJ whole genome shotgun (WGS) entry which is preliminary data.</text>
</comment>
<dbReference type="RefSeq" id="WP_345487082.1">
    <property type="nucleotide sequence ID" value="NZ_BAAAWU010000001.1"/>
</dbReference>
<dbReference type="Gene3D" id="3.40.190.10">
    <property type="entry name" value="Periplasmic binding protein-like II"/>
    <property type="match status" value="2"/>
</dbReference>
<name>A0ABV5QLX5_9ACTN</name>
<dbReference type="PANTHER" id="PTHR30346">
    <property type="entry name" value="TRANSCRIPTIONAL DUAL REGULATOR HCAR-RELATED"/>
    <property type="match status" value="1"/>
</dbReference>
<feature type="compositionally biased region" description="Low complexity" evidence="5">
    <location>
        <begin position="307"/>
        <end position="319"/>
    </location>
</feature>
<sequence>MTIDVHGRDLRYFLAVAEELHFTRAAERLYVSQPGLSKQIRALERQLGAPLFDRDRHGVRLTPVGAALIPHARAVLAAWADAEAAVRDARSAQDATLVIGMSTSPGRGGLLPAIRSRFTERHPGVRLRLRQFGWEDPTAGLADGASDLAFVWLPLAGAERYRWIVVAAEPRLIALPESHPLAARDRVAFTELLDEPFLALPAAAPELRDHWLALDARAGRPARIGAEIASADETYEALVDGLGICLVATGNAPLLTRGGVVTRPVDGVTPSRLALAWRAGDPRAEVRDYVRAAARVTRLPATDGHLGPTPDTAGDTTPDTARDAARETAPATAPDTAPGR</sequence>
<dbReference type="Pfam" id="PF00126">
    <property type="entry name" value="HTH_1"/>
    <property type="match status" value="1"/>
</dbReference>
<dbReference type="Pfam" id="PF03466">
    <property type="entry name" value="LysR_substrate"/>
    <property type="match status" value="1"/>
</dbReference>
<evidence type="ECO:0000256" key="1">
    <source>
        <dbReference type="ARBA" id="ARBA00009437"/>
    </source>
</evidence>
<feature type="compositionally biased region" description="Low complexity" evidence="5">
    <location>
        <begin position="327"/>
        <end position="340"/>
    </location>
</feature>
<proteinExistence type="inferred from homology"/>
<dbReference type="InterPro" id="IPR000847">
    <property type="entry name" value="LysR_HTH_N"/>
</dbReference>
<dbReference type="Gene3D" id="1.10.10.10">
    <property type="entry name" value="Winged helix-like DNA-binding domain superfamily/Winged helix DNA-binding domain"/>
    <property type="match status" value="1"/>
</dbReference>
<dbReference type="SUPFAM" id="SSF53850">
    <property type="entry name" value="Periplasmic binding protein-like II"/>
    <property type="match status" value="1"/>
</dbReference>
<evidence type="ECO:0000256" key="5">
    <source>
        <dbReference type="SAM" id="MobiDB-lite"/>
    </source>
</evidence>
<dbReference type="SUPFAM" id="SSF46785">
    <property type="entry name" value="Winged helix' DNA-binding domain"/>
    <property type="match status" value="1"/>
</dbReference>
<dbReference type="InterPro" id="IPR005119">
    <property type="entry name" value="LysR_subst-bd"/>
</dbReference>
<keyword evidence="2" id="KW-0805">Transcription regulation</keyword>
<organism evidence="7 8">
    <name type="scientific">Streptomyces roseoviridis</name>
    <dbReference type="NCBI Taxonomy" id="67361"/>
    <lineage>
        <taxon>Bacteria</taxon>
        <taxon>Bacillati</taxon>
        <taxon>Actinomycetota</taxon>
        <taxon>Actinomycetes</taxon>
        <taxon>Kitasatosporales</taxon>
        <taxon>Streptomycetaceae</taxon>
        <taxon>Streptomyces</taxon>
    </lineage>
</organism>
<dbReference type="PROSITE" id="PS50931">
    <property type="entry name" value="HTH_LYSR"/>
    <property type="match status" value="1"/>
</dbReference>
<dbReference type="InterPro" id="IPR036390">
    <property type="entry name" value="WH_DNA-bd_sf"/>
</dbReference>
<feature type="domain" description="HTH lysR-type" evidence="6">
    <location>
        <begin position="1"/>
        <end position="62"/>
    </location>
</feature>
<dbReference type="PRINTS" id="PR00039">
    <property type="entry name" value="HTHLYSR"/>
</dbReference>
<dbReference type="EMBL" id="JBHMCT010000007">
    <property type="protein sequence ID" value="MFB9554485.1"/>
    <property type="molecule type" value="Genomic_DNA"/>
</dbReference>
<dbReference type="CDD" id="cd08414">
    <property type="entry name" value="PBP2_LTTR_aromatics_like"/>
    <property type="match status" value="1"/>
</dbReference>
<dbReference type="InterPro" id="IPR036388">
    <property type="entry name" value="WH-like_DNA-bd_sf"/>
</dbReference>
<protein>
    <submittedName>
        <fullName evidence="7">LysR family transcriptional regulator</fullName>
    </submittedName>
</protein>
<accession>A0ABV5QLX5</accession>
<reference evidence="7 8" key="1">
    <citation type="submission" date="2024-09" db="EMBL/GenBank/DDBJ databases">
        <authorList>
            <person name="Sun Q."/>
            <person name="Mori K."/>
        </authorList>
    </citation>
    <scope>NUCLEOTIDE SEQUENCE [LARGE SCALE GENOMIC DNA]</scope>
    <source>
        <strain evidence="7 8">JCM 4414</strain>
    </source>
</reference>
<keyword evidence="4" id="KW-0804">Transcription</keyword>
<dbReference type="Proteomes" id="UP001589716">
    <property type="component" value="Unassembled WGS sequence"/>
</dbReference>
<evidence type="ECO:0000256" key="4">
    <source>
        <dbReference type="ARBA" id="ARBA00023163"/>
    </source>
</evidence>